<evidence type="ECO:0000256" key="1">
    <source>
        <dbReference type="ARBA" id="ARBA00022714"/>
    </source>
</evidence>
<dbReference type="AlphaFoldDB" id="A0A0L6VYX5"/>
<dbReference type="PROSITE" id="PS51296">
    <property type="entry name" value="RIESKE"/>
    <property type="match status" value="1"/>
</dbReference>
<evidence type="ECO:0000256" key="2">
    <source>
        <dbReference type="ARBA" id="ARBA00022723"/>
    </source>
</evidence>
<dbReference type="GO" id="GO:0051537">
    <property type="term" value="F:2 iron, 2 sulfur cluster binding"/>
    <property type="evidence" value="ECO:0007669"/>
    <property type="project" value="UniProtKB-KW"/>
</dbReference>
<dbReference type="Proteomes" id="UP000037175">
    <property type="component" value="Unassembled WGS sequence"/>
</dbReference>
<dbReference type="InterPro" id="IPR036922">
    <property type="entry name" value="Rieske_2Fe-2S_sf"/>
</dbReference>
<accession>A0A0L6VYX5</accession>
<evidence type="ECO:0000256" key="4">
    <source>
        <dbReference type="ARBA" id="ARBA00023014"/>
    </source>
</evidence>
<evidence type="ECO:0000259" key="5">
    <source>
        <dbReference type="PROSITE" id="PS51296"/>
    </source>
</evidence>
<keyword evidence="7" id="KW-1185">Reference proteome</keyword>
<dbReference type="InterPro" id="IPR017941">
    <property type="entry name" value="Rieske_2Fe-2S"/>
</dbReference>
<comment type="caution">
    <text evidence="6">The sequence shown here is derived from an EMBL/GenBank/DDBJ whole genome shotgun (WGS) entry which is preliminary data.</text>
</comment>
<dbReference type="SUPFAM" id="SSF50022">
    <property type="entry name" value="ISP domain"/>
    <property type="match status" value="1"/>
</dbReference>
<keyword evidence="3" id="KW-0408">Iron</keyword>
<evidence type="ECO:0000313" key="7">
    <source>
        <dbReference type="Proteomes" id="UP000037175"/>
    </source>
</evidence>
<keyword evidence="2" id="KW-0479">Metal-binding</keyword>
<name>A0A0L6VYX5_9FIRM</name>
<dbReference type="GO" id="GO:0046872">
    <property type="term" value="F:metal ion binding"/>
    <property type="evidence" value="ECO:0007669"/>
    <property type="project" value="UniProtKB-KW"/>
</dbReference>
<organism evidence="6 7">
    <name type="scientific">Thermincola ferriacetica</name>
    <dbReference type="NCBI Taxonomy" id="281456"/>
    <lineage>
        <taxon>Bacteria</taxon>
        <taxon>Bacillati</taxon>
        <taxon>Bacillota</taxon>
        <taxon>Clostridia</taxon>
        <taxon>Eubacteriales</taxon>
        <taxon>Thermincolaceae</taxon>
        <taxon>Thermincola</taxon>
    </lineage>
</organism>
<feature type="domain" description="Rieske" evidence="5">
    <location>
        <begin position="48"/>
        <end position="142"/>
    </location>
</feature>
<protein>
    <recommendedName>
        <fullName evidence="5">Rieske domain-containing protein</fullName>
    </recommendedName>
</protein>
<keyword evidence="1" id="KW-0001">2Fe-2S</keyword>
<dbReference type="RefSeq" id="WP_052218944.1">
    <property type="nucleotide sequence ID" value="NZ_LGTE01000030.1"/>
</dbReference>
<keyword evidence="4" id="KW-0411">Iron-sulfur</keyword>
<evidence type="ECO:0000313" key="6">
    <source>
        <dbReference type="EMBL" id="KNZ68460.1"/>
    </source>
</evidence>
<gene>
    <name evidence="6" type="ORF">Tfer_2980</name>
</gene>
<reference evidence="7" key="1">
    <citation type="submission" date="2015-07" db="EMBL/GenBank/DDBJ databases">
        <title>Complete Genome of Thermincola ferriacetica strain Z-0001T.</title>
        <authorList>
            <person name="Lusk B."/>
            <person name="Badalamenti J.P."/>
            <person name="Parameswaran P."/>
            <person name="Bond D.R."/>
            <person name="Torres C.I."/>
        </authorList>
    </citation>
    <scope>NUCLEOTIDE SEQUENCE [LARGE SCALE GENOMIC DNA]</scope>
    <source>
        <strain evidence="7">Z-0001</strain>
    </source>
</reference>
<dbReference type="EMBL" id="LGTE01000030">
    <property type="protein sequence ID" value="KNZ68460.1"/>
    <property type="molecule type" value="Genomic_DNA"/>
</dbReference>
<dbReference type="GO" id="GO:0016705">
    <property type="term" value="F:oxidoreductase activity, acting on paired donors, with incorporation or reduction of molecular oxygen"/>
    <property type="evidence" value="ECO:0007669"/>
    <property type="project" value="UniProtKB-ARBA"/>
</dbReference>
<dbReference type="GO" id="GO:0004497">
    <property type="term" value="F:monooxygenase activity"/>
    <property type="evidence" value="ECO:0007669"/>
    <property type="project" value="UniProtKB-ARBA"/>
</dbReference>
<proteinExistence type="predicted"/>
<evidence type="ECO:0000256" key="3">
    <source>
        <dbReference type="ARBA" id="ARBA00023004"/>
    </source>
</evidence>
<sequence>MGKERIAETDLSRAQFFSYLYKKGLEIGTDVVGKFIDSYKEFSGSSEWTKLTAANELTEVPKLFIRKTKGIVVVPFQTGKIKAFLANCPDDHFLMHFDAGRLILQCPICQKAFYLGNSGQEGEGISGLVELPVRVADGYLSVMLSA</sequence>